<dbReference type="STRING" id="204669.Acid345_0677"/>
<dbReference type="AlphaFoldDB" id="Q1ITW8"/>
<keyword evidence="1" id="KW-0732">Signal</keyword>
<proteinExistence type="predicted"/>
<dbReference type="RefSeq" id="WP_011521484.1">
    <property type="nucleotide sequence ID" value="NC_008009.1"/>
</dbReference>
<evidence type="ECO:0000313" key="3">
    <source>
        <dbReference type="Proteomes" id="UP000002432"/>
    </source>
</evidence>
<dbReference type="HOGENOM" id="CLU_2012221_0_0_0"/>
<protein>
    <recommendedName>
        <fullName evidence="4">DUF5666 domain-containing protein</fullName>
    </recommendedName>
</protein>
<keyword evidence="3" id="KW-1185">Reference proteome</keyword>
<dbReference type="Proteomes" id="UP000002432">
    <property type="component" value="Chromosome"/>
</dbReference>
<evidence type="ECO:0000256" key="1">
    <source>
        <dbReference type="SAM" id="SignalP"/>
    </source>
</evidence>
<evidence type="ECO:0000313" key="2">
    <source>
        <dbReference type="EMBL" id="ABF39682.1"/>
    </source>
</evidence>
<feature type="chain" id="PRO_5004191996" description="DUF5666 domain-containing protein" evidence="1">
    <location>
        <begin position="23"/>
        <end position="123"/>
    </location>
</feature>
<organism evidence="2 3">
    <name type="scientific">Koribacter versatilis (strain Ellin345)</name>
    <dbReference type="NCBI Taxonomy" id="204669"/>
    <lineage>
        <taxon>Bacteria</taxon>
        <taxon>Pseudomonadati</taxon>
        <taxon>Acidobacteriota</taxon>
        <taxon>Terriglobia</taxon>
        <taxon>Terriglobales</taxon>
        <taxon>Candidatus Korobacteraceae</taxon>
        <taxon>Candidatus Korobacter</taxon>
    </lineage>
</organism>
<gene>
    <name evidence="2" type="ordered locus">Acid345_0677</name>
</gene>
<dbReference type="EMBL" id="CP000360">
    <property type="protein sequence ID" value="ABF39682.1"/>
    <property type="molecule type" value="Genomic_DNA"/>
</dbReference>
<name>Q1ITW8_KORVE</name>
<dbReference type="KEGG" id="aba:Acid345_0677"/>
<feature type="signal peptide" evidence="1">
    <location>
        <begin position="1"/>
        <end position="22"/>
    </location>
</feature>
<sequence>MKQVQKIALLMITMFLAIAAFAGTDKSSVDLTLNHKAVVNGTTLEPGDYKVVLERQGDTVQATFRSGRKTVATSSGHFEQRAAFPADVAVVVGESDRSMQQLLVKKMNGAVVFDNGGASAAGH</sequence>
<evidence type="ECO:0008006" key="4">
    <source>
        <dbReference type="Google" id="ProtNLM"/>
    </source>
</evidence>
<dbReference type="EnsemblBacteria" id="ABF39682">
    <property type="protein sequence ID" value="ABF39682"/>
    <property type="gene ID" value="Acid345_0677"/>
</dbReference>
<accession>Q1ITW8</accession>
<reference evidence="2 3" key="1">
    <citation type="journal article" date="2009" name="Appl. Environ. Microbiol.">
        <title>Three genomes from the phylum Acidobacteria provide insight into the lifestyles of these microorganisms in soils.</title>
        <authorList>
            <person name="Ward N.L."/>
            <person name="Challacombe J.F."/>
            <person name="Janssen P.H."/>
            <person name="Henrissat B."/>
            <person name="Coutinho P.M."/>
            <person name="Wu M."/>
            <person name="Xie G."/>
            <person name="Haft D.H."/>
            <person name="Sait M."/>
            <person name="Badger J."/>
            <person name="Barabote R.D."/>
            <person name="Bradley B."/>
            <person name="Brettin T.S."/>
            <person name="Brinkac L.M."/>
            <person name="Bruce D."/>
            <person name="Creasy T."/>
            <person name="Daugherty S.C."/>
            <person name="Davidsen T.M."/>
            <person name="DeBoy R.T."/>
            <person name="Detter J.C."/>
            <person name="Dodson R.J."/>
            <person name="Durkin A.S."/>
            <person name="Ganapathy A."/>
            <person name="Gwinn-Giglio M."/>
            <person name="Han C.S."/>
            <person name="Khouri H."/>
            <person name="Kiss H."/>
            <person name="Kothari S.P."/>
            <person name="Madupu R."/>
            <person name="Nelson K.E."/>
            <person name="Nelson W.C."/>
            <person name="Paulsen I."/>
            <person name="Penn K."/>
            <person name="Ren Q."/>
            <person name="Rosovitz M.J."/>
            <person name="Selengut J.D."/>
            <person name="Shrivastava S."/>
            <person name="Sullivan S.A."/>
            <person name="Tapia R."/>
            <person name="Thompson L.S."/>
            <person name="Watkins K.L."/>
            <person name="Yang Q."/>
            <person name="Yu C."/>
            <person name="Zafar N."/>
            <person name="Zhou L."/>
            <person name="Kuske C.R."/>
        </authorList>
    </citation>
    <scope>NUCLEOTIDE SEQUENCE [LARGE SCALE GENOMIC DNA]</scope>
    <source>
        <strain evidence="2 3">Ellin345</strain>
    </source>
</reference>